<dbReference type="Gene3D" id="3.40.50.1110">
    <property type="entry name" value="SGNH hydrolase"/>
    <property type="match status" value="1"/>
</dbReference>
<feature type="domain" description="SGNH hydrolase-type esterase" evidence="1">
    <location>
        <begin position="34"/>
        <end position="184"/>
    </location>
</feature>
<dbReference type="GeneID" id="17359092"/>
<dbReference type="OrthoDB" id="514734at2759"/>
<organism evidence="3">
    <name type="scientific">Chlorella variabilis</name>
    <name type="common">Green alga</name>
    <dbReference type="NCBI Taxonomy" id="554065"/>
    <lineage>
        <taxon>Eukaryota</taxon>
        <taxon>Viridiplantae</taxon>
        <taxon>Chlorophyta</taxon>
        <taxon>core chlorophytes</taxon>
        <taxon>Trebouxiophyceae</taxon>
        <taxon>Chlorellales</taxon>
        <taxon>Chlorellaceae</taxon>
        <taxon>Chlorella clade</taxon>
        <taxon>Chlorella</taxon>
    </lineage>
</organism>
<proteinExistence type="predicted"/>
<dbReference type="InterPro" id="IPR036514">
    <property type="entry name" value="SGNH_hydro_sf"/>
</dbReference>
<dbReference type="Proteomes" id="UP000008141">
    <property type="component" value="Unassembled WGS sequence"/>
</dbReference>
<protein>
    <recommendedName>
        <fullName evidence="1">SGNH hydrolase-type esterase domain-containing protein</fullName>
    </recommendedName>
</protein>
<accession>E1Z2E7</accession>
<dbReference type="EMBL" id="GL433835">
    <property type="protein sequence ID" value="EFN59646.1"/>
    <property type="molecule type" value="Genomic_DNA"/>
</dbReference>
<evidence type="ECO:0000313" key="3">
    <source>
        <dbReference type="Proteomes" id="UP000008141"/>
    </source>
</evidence>
<dbReference type="InParanoid" id="E1Z2E7"/>
<dbReference type="Pfam" id="PF13472">
    <property type="entry name" value="Lipase_GDSL_2"/>
    <property type="match status" value="1"/>
</dbReference>
<gene>
    <name evidence="2" type="ORF">CHLNCDRAFT_133124</name>
</gene>
<reference evidence="2 3" key="1">
    <citation type="journal article" date="2010" name="Plant Cell">
        <title>The Chlorella variabilis NC64A genome reveals adaptation to photosymbiosis, coevolution with viruses, and cryptic sex.</title>
        <authorList>
            <person name="Blanc G."/>
            <person name="Duncan G."/>
            <person name="Agarkova I."/>
            <person name="Borodovsky M."/>
            <person name="Gurnon J."/>
            <person name="Kuo A."/>
            <person name="Lindquist E."/>
            <person name="Lucas S."/>
            <person name="Pangilinan J."/>
            <person name="Polle J."/>
            <person name="Salamov A."/>
            <person name="Terry A."/>
            <person name="Yamada T."/>
            <person name="Dunigan D.D."/>
            <person name="Grigoriev I.V."/>
            <person name="Claverie J.M."/>
            <person name="Van Etten J.L."/>
        </authorList>
    </citation>
    <scope>NUCLEOTIDE SEQUENCE [LARGE SCALE GENOMIC DNA]</scope>
    <source>
        <strain evidence="2 3">NC64A</strain>
    </source>
</reference>
<name>E1Z2E7_CHLVA</name>
<dbReference type="KEGG" id="cvr:CHLNCDRAFT_133124"/>
<sequence>MTPQRPTAQRQYEASKAQVAARGKAGQHYDLILYGDSNTANMLPTRSRVWDPHFKGLVADPLGMGGSSVEELAWRIVYGGEAPRPPPRVAVILVGYNDARYHPKSHGVERLDWLLGWLQASWPRTRLAVPALLPSQYIDLRPLSAQYREVAKRRGIKYFSRCNRGLDPRNRQQYIDGTHLQPAGLRQWVTCMAAVVRPLLNATSAAG</sequence>
<keyword evidence="3" id="KW-1185">Reference proteome</keyword>
<dbReference type="RefSeq" id="XP_005851748.1">
    <property type="nucleotide sequence ID" value="XM_005851686.1"/>
</dbReference>
<dbReference type="InterPro" id="IPR013830">
    <property type="entry name" value="SGNH_hydro"/>
</dbReference>
<dbReference type="SUPFAM" id="SSF52266">
    <property type="entry name" value="SGNH hydrolase"/>
    <property type="match status" value="1"/>
</dbReference>
<evidence type="ECO:0000313" key="2">
    <source>
        <dbReference type="EMBL" id="EFN59646.1"/>
    </source>
</evidence>
<evidence type="ECO:0000259" key="1">
    <source>
        <dbReference type="Pfam" id="PF13472"/>
    </source>
</evidence>
<dbReference type="AlphaFoldDB" id="E1Z2E7"/>
<dbReference type="STRING" id="554065.E1Z2E7"/>